<dbReference type="AlphaFoldDB" id="A0A4U6UXX9"/>
<proteinExistence type="predicted"/>
<name>A0A4U6UXX9_SETVI</name>
<keyword evidence="3" id="KW-1185">Reference proteome</keyword>
<organism evidence="2 3">
    <name type="scientific">Setaria viridis</name>
    <name type="common">Green bristlegrass</name>
    <name type="synonym">Setaria italica subsp. viridis</name>
    <dbReference type="NCBI Taxonomy" id="4556"/>
    <lineage>
        <taxon>Eukaryota</taxon>
        <taxon>Viridiplantae</taxon>
        <taxon>Streptophyta</taxon>
        <taxon>Embryophyta</taxon>
        <taxon>Tracheophyta</taxon>
        <taxon>Spermatophyta</taxon>
        <taxon>Magnoliopsida</taxon>
        <taxon>Liliopsida</taxon>
        <taxon>Poales</taxon>
        <taxon>Poaceae</taxon>
        <taxon>PACMAD clade</taxon>
        <taxon>Panicoideae</taxon>
        <taxon>Panicodae</taxon>
        <taxon>Paniceae</taxon>
        <taxon>Cenchrinae</taxon>
        <taxon>Setaria</taxon>
    </lineage>
</organism>
<dbReference type="Proteomes" id="UP000298652">
    <property type="component" value="Chromosome 4"/>
</dbReference>
<sequence>MVIVLFKVSFTFLSFLTTNLAARSELLKQASSSPVGAHDATKKTYLSEA</sequence>
<evidence type="ECO:0000256" key="1">
    <source>
        <dbReference type="SAM" id="SignalP"/>
    </source>
</evidence>
<feature type="chain" id="PRO_5020809745" evidence="1">
    <location>
        <begin position="22"/>
        <end position="49"/>
    </location>
</feature>
<feature type="signal peptide" evidence="1">
    <location>
        <begin position="1"/>
        <end position="21"/>
    </location>
</feature>
<protein>
    <submittedName>
        <fullName evidence="2">Uncharacterized protein</fullName>
    </submittedName>
</protein>
<dbReference type="EMBL" id="CM016555">
    <property type="protein sequence ID" value="TKW20435.1"/>
    <property type="molecule type" value="Genomic_DNA"/>
</dbReference>
<evidence type="ECO:0000313" key="3">
    <source>
        <dbReference type="Proteomes" id="UP000298652"/>
    </source>
</evidence>
<dbReference type="Gramene" id="TKW20435">
    <property type="protein sequence ID" value="TKW20435"/>
    <property type="gene ID" value="SEVIR_4G087902v2"/>
</dbReference>
<reference evidence="2" key="1">
    <citation type="submission" date="2019-03" db="EMBL/GenBank/DDBJ databases">
        <title>WGS assembly of Setaria viridis.</title>
        <authorList>
            <person name="Huang P."/>
            <person name="Jenkins J."/>
            <person name="Grimwood J."/>
            <person name="Barry K."/>
            <person name="Healey A."/>
            <person name="Mamidi S."/>
            <person name="Sreedasyam A."/>
            <person name="Shu S."/>
            <person name="Feldman M."/>
            <person name="Wu J."/>
            <person name="Yu Y."/>
            <person name="Chen C."/>
            <person name="Johnson J."/>
            <person name="Rokhsar D."/>
            <person name="Baxter I."/>
            <person name="Schmutz J."/>
            <person name="Brutnell T."/>
            <person name="Kellogg E."/>
        </authorList>
    </citation>
    <scope>NUCLEOTIDE SEQUENCE [LARGE SCALE GENOMIC DNA]</scope>
</reference>
<evidence type="ECO:0000313" key="2">
    <source>
        <dbReference type="EMBL" id="TKW20435.1"/>
    </source>
</evidence>
<gene>
    <name evidence="2" type="ORF">SEVIR_4G087902v2</name>
</gene>
<keyword evidence="1" id="KW-0732">Signal</keyword>
<accession>A0A4U6UXX9</accession>